<dbReference type="OrthoDB" id="421374at2759"/>
<evidence type="ECO:0000313" key="8">
    <source>
        <dbReference type="EMBL" id="KZZ90377.1"/>
    </source>
</evidence>
<proteinExistence type="inferred from homology"/>
<sequence length="205" mass="22264">MSSTTEIGAVFCTGGALFLLLGLFFFFDRSMLLMGNILLLLGLPLTLGPQTFLGFFARKSKWQGTATFCLGLFMIFARWAMIGLVGSGNVDKAAIFDCQGASTWAASPGFTVSPSELKTIVDSFNPVAEGQLKEVQTHGFHISGEKYFALRSDENSLYGKKGKEGVIVAKTKQALLIAHYPETVQPGPATNTVETLAQYLRELNY</sequence>
<feature type="transmembrane region" description="Helical" evidence="7">
    <location>
        <begin position="68"/>
        <end position="88"/>
    </location>
</feature>
<organism evidence="8 9">
    <name type="scientific">Ascosphaera apis ARSEF 7405</name>
    <dbReference type="NCBI Taxonomy" id="392613"/>
    <lineage>
        <taxon>Eukaryota</taxon>
        <taxon>Fungi</taxon>
        <taxon>Dikarya</taxon>
        <taxon>Ascomycota</taxon>
        <taxon>Pezizomycotina</taxon>
        <taxon>Eurotiomycetes</taxon>
        <taxon>Eurotiomycetidae</taxon>
        <taxon>Onygenales</taxon>
        <taxon>Ascosphaeraceae</taxon>
        <taxon>Ascosphaera</taxon>
    </lineage>
</organism>
<dbReference type="Pfam" id="PF00235">
    <property type="entry name" value="Profilin"/>
    <property type="match status" value="1"/>
</dbReference>
<dbReference type="InterPro" id="IPR036140">
    <property type="entry name" value="PFN_sf"/>
</dbReference>
<dbReference type="PANTHER" id="PTHR11604:SF0">
    <property type="entry name" value="PROFILIN"/>
    <property type="match status" value="1"/>
</dbReference>
<comment type="similarity">
    <text evidence="2 6">Belongs to the profilin family.</text>
</comment>
<protein>
    <recommendedName>
        <fullName evidence="6">Profilin</fullName>
    </recommendedName>
</protein>
<dbReference type="CDD" id="cd00148">
    <property type="entry name" value="PROF"/>
    <property type="match status" value="1"/>
</dbReference>
<gene>
    <name evidence="8" type="ORF">AAP_03907</name>
</gene>
<name>A0A167XRE7_9EURO</name>
<dbReference type="GO" id="GO:0003785">
    <property type="term" value="F:actin monomer binding"/>
    <property type="evidence" value="ECO:0007669"/>
    <property type="project" value="TreeGrafter"/>
</dbReference>
<evidence type="ECO:0000256" key="1">
    <source>
        <dbReference type="ARBA" id="ARBA00004245"/>
    </source>
</evidence>
<comment type="subcellular location">
    <subcellularLocation>
        <location evidence="1">Cytoplasm</location>
        <location evidence="1">Cytoskeleton</location>
    </subcellularLocation>
</comment>
<accession>A0A167XRE7</accession>
<evidence type="ECO:0000256" key="4">
    <source>
        <dbReference type="ARBA" id="ARBA00023203"/>
    </source>
</evidence>
<dbReference type="SMART" id="SM00392">
    <property type="entry name" value="PROF"/>
    <property type="match status" value="1"/>
</dbReference>
<dbReference type="PRINTS" id="PR00392">
    <property type="entry name" value="PROFILIN"/>
</dbReference>
<reference evidence="8 9" key="1">
    <citation type="journal article" date="2016" name="Genome Biol. Evol.">
        <title>Divergent and convergent evolution of fungal pathogenicity.</title>
        <authorList>
            <person name="Shang Y."/>
            <person name="Xiao G."/>
            <person name="Zheng P."/>
            <person name="Cen K."/>
            <person name="Zhan S."/>
            <person name="Wang C."/>
        </authorList>
    </citation>
    <scope>NUCLEOTIDE SEQUENCE [LARGE SCALE GENOMIC DNA]</scope>
    <source>
        <strain evidence="8 9">ARSEF 7405</strain>
    </source>
</reference>
<dbReference type="Proteomes" id="UP000242877">
    <property type="component" value="Unassembled WGS sequence"/>
</dbReference>
<evidence type="ECO:0000256" key="7">
    <source>
        <dbReference type="SAM" id="Phobius"/>
    </source>
</evidence>
<dbReference type="Gene3D" id="3.30.450.30">
    <property type="entry name" value="Dynein light chain 2a, cytoplasmic"/>
    <property type="match status" value="1"/>
</dbReference>
<evidence type="ECO:0000313" key="9">
    <source>
        <dbReference type="Proteomes" id="UP000242877"/>
    </source>
</evidence>
<evidence type="ECO:0000256" key="2">
    <source>
        <dbReference type="ARBA" id="ARBA00010058"/>
    </source>
</evidence>
<keyword evidence="4 6" id="KW-0009">Actin-binding</keyword>
<dbReference type="InterPro" id="IPR005455">
    <property type="entry name" value="PFN_euk"/>
</dbReference>
<dbReference type="InterPro" id="IPR048278">
    <property type="entry name" value="PFN"/>
</dbReference>
<keyword evidence="7" id="KW-0472">Membrane</keyword>
<keyword evidence="3" id="KW-0963">Cytoplasm</keyword>
<feature type="transmembrane region" description="Helical" evidence="7">
    <location>
        <begin position="33"/>
        <end position="56"/>
    </location>
</feature>
<keyword evidence="9" id="KW-1185">Reference proteome</keyword>
<dbReference type="PANTHER" id="PTHR11604">
    <property type="entry name" value="PROFILIN"/>
    <property type="match status" value="1"/>
</dbReference>
<keyword evidence="7" id="KW-0812">Transmembrane</keyword>
<keyword evidence="5" id="KW-0206">Cytoskeleton</keyword>
<dbReference type="EMBL" id="AZGZ01000017">
    <property type="protein sequence ID" value="KZZ90377.1"/>
    <property type="molecule type" value="Genomic_DNA"/>
</dbReference>
<dbReference type="VEuPathDB" id="FungiDB:AAP_03907"/>
<evidence type="ECO:0000256" key="5">
    <source>
        <dbReference type="ARBA" id="ARBA00023212"/>
    </source>
</evidence>
<dbReference type="SUPFAM" id="SSF55770">
    <property type="entry name" value="Profilin (actin-binding protein)"/>
    <property type="match status" value="1"/>
</dbReference>
<evidence type="ECO:0000256" key="6">
    <source>
        <dbReference type="RuleBase" id="RU003909"/>
    </source>
</evidence>
<comment type="caution">
    <text evidence="8">The sequence shown here is derived from an EMBL/GenBank/DDBJ whole genome shotgun (WGS) entry which is preliminary data.</text>
</comment>
<keyword evidence="7" id="KW-1133">Transmembrane helix</keyword>
<evidence type="ECO:0000256" key="3">
    <source>
        <dbReference type="ARBA" id="ARBA00022490"/>
    </source>
</evidence>
<dbReference type="AlphaFoldDB" id="A0A167XRE7"/>
<dbReference type="GO" id="GO:0005856">
    <property type="term" value="C:cytoskeleton"/>
    <property type="evidence" value="ECO:0007669"/>
    <property type="project" value="UniProtKB-SubCell"/>
</dbReference>
<dbReference type="GO" id="GO:0005938">
    <property type="term" value="C:cell cortex"/>
    <property type="evidence" value="ECO:0007669"/>
    <property type="project" value="TreeGrafter"/>
</dbReference>
<feature type="transmembrane region" description="Helical" evidence="7">
    <location>
        <begin position="7"/>
        <end position="27"/>
    </location>
</feature>